<keyword evidence="2" id="KW-1185">Reference proteome</keyword>
<evidence type="ECO:0000313" key="1">
    <source>
        <dbReference type="EMBL" id="KAJ3492667.1"/>
    </source>
</evidence>
<protein>
    <submittedName>
        <fullName evidence="1">Uncharacterized protein</fullName>
    </submittedName>
</protein>
<gene>
    <name evidence="1" type="ORF">NLG97_g5225</name>
</gene>
<dbReference type="EMBL" id="JANAKD010000572">
    <property type="protein sequence ID" value="KAJ3492667.1"/>
    <property type="molecule type" value="Genomic_DNA"/>
</dbReference>
<evidence type="ECO:0000313" key="2">
    <source>
        <dbReference type="Proteomes" id="UP001148737"/>
    </source>
</evidence>
<sequence length="514" mass="58326">MSMDIDDAPVSIGAIDHQSGATILCCNCGAPIDGTTAAGALCYDCVKLTVDISQGVQREATINFCRDCDRWLLPPSSWVVAAPESRELLALCLKKLRGLNKVRIVDASFVWTEPHSRRIKVKLTIQDEVQDGVLLQQSFEVIYVVAAQQCPECAKSYTANVWRACVQVRQKVLHKRTFLFLEQLIMKHGAHRDTLNIKEAKDGIDFFFSQKNQAEKFIDFLNSVVPVTVKTSQELISHDTHTSKRSYKFTYSAELVPICKDDLVAMPIRLAKQTGNITPLVLCHKIGTSIYLMDPQTLQTADISCPIYWRAPFTSLADSQQLVEFIVMDIELTGKTNGKWRLGEATVARAVDLGVNDTTYFTRTHLGGLLQAGDSVMGYMLTGTNFNNAEWEAMEESHVYSSMLPDVVLVKKHYPNRKKNKKRNWKLRRMAKDEGELLPKKSDQERMDREYEQFLRDVEEDEDLRHAMALYKNEKKREEEEMSVAETEEGEDNSPQVDMGELLDDFDELTMQDS</sequence>
<proteinExistence type="predicted"/>
<dbReference type="Proteomes" id="UP001148737">
    <property type="component" value="Unassembled WGS sequence"/>
</dbReference>
<comment type="caution">
    <text evidence="1">The sequence shown here is derived from an EMBL/GenBank/DDBJ whole genome shotgun (WGS) entry which is preliminary data.</text>
</comment>
<name>A0ACC1QW94_9HYPO</name>
<organism evidence="1 2">
    <name type="scientific">Lecanicillium saksenae</name>
    <dbReference type="NCBI Taxonomy" id="468837"/>
    <lineage>
        <taxon>Eukaryota</taxon>
        <taxon>Fungi</taxon>
        <taxon>Dikarya</taxon>
        <taxon>Ascomycota</taxon>
        <taxon>Pezizomycotina</taxon>
        <taxon>Sordariomycetes</taxon>
        <taxon>Hypocreomycetidae</taxon>
        <taxon>Hypocreales</taxon>
        <taxon>Cordycipitaceae</taxon>
        <taxon>Lecanicillium</taxon>
    </lineage>
</organism>
<accession>A0ACC1QW94</accession>
<reference evidence="1" key="1">
    <citation type="submission" date="2022-07" db="EMBL/GenBank/DDBJ databases">
        <title>Genome Sequence of Lecanicillium saksenae.</title>
        <authorList>
            <person name="Buettner E."/>
        </authorList>
    </citation>
    <scope>NUCLEOTIDE SEQUENCE</scope>
    <source>
        <strain evidence="1">VT-O1</strain>
    </source>
</reference>